<keyword evidence="15" id="KW-0472">Membrane</keyword>
<dbReference type="CDD" id="cd02012">
    <property type="entry name" value="TPP_TK"/>
    <property type="match status" value="1"/>
</dbReference>
<dbReference type="Pfam" id="PF22613">
    <property type="entry name" value="Transketolase_C_1"/>
    <property type="match status" value="1"/>
</dbReference>
<evidence type="ECO:0000256" key="15">
    <source>
        <dbReference type="SAM" id="Phobius"/>
    </source>
</evidence>
<sequence length="621" mass="69094">MDGVRKANSGHPGGPMSLADFSYILYSEFLVFDSNNPDWQLRDRLVLSAGHTCMLLYTLLYLSDILNMEDLTSFRQIDSRTPGHPEIETPGVDSNAGPLGQGVGMGIGMALAERMLRNSIKNDRSQYTYILVGDGDLQEPITLGAASLAGHWQLSQLIMFYDKNDIQIAGETNRCDSTNYAQLFESMNWDVQEIDGHDHNEIRNAITNAQKTSKPSMIIGNTTMAKGSHSMENKSEAHGAPFTPEEIVMTKKKLGLPENEEFYCPDIVKKHFQRNFAKKIEAANSSSEYNFDFNIDDALKKISDIEFNDEVIATRKAFGMTLDELAKHIPTIVGGSADLDGSNCTTNFANEYGDFSSSNPKGRNIAFGVREFPMGTILNGISLYGGLIPFGGTFLVFSDYMRSAIRLSAIQKLHVIYEFTHDSIFVGEDGPTHQPVEHIMSLRLIPNLMVFRPADAVETQFCFETILENNTNPSTILLTRQKLPLTKLDKNIIKDGVKKGAYVVVNHDNPDIIIFTTGSELSLTLSIVESLNQNIKVVNIPCWEIFDQQSDDYKNEVLTHNCKKRISIEAGTVLGWEKFVGKDGLAIGINEFGFSAPGKDVAEKLNFTKNVITKKIEDYLK</sequence>
<keyword evidence="11" id="KW-0106">Calcium</keyword>
<comment type="subunit">
    <text evidence="7">Homodimer.</text>
</comment>
<comment type="cofactor">
    <cofactor evidence="5">
        <name>thiamine diphosphate</name>
        <dbReference type="ChEBI" id="CHEBI:58937"/>
    </cofactor>
</comment>
<reference evidence="17" key="1">
    <citation type="submission" date="2018-05" db="EMBL/GenBank/DDBJ databases">
        <authorList>
            <person name="Lanie J.A."/>
            <person name="Ng W.-L."/>
            <person name="Kazmierczak K.M."/>
            <person name="Andrzejewski T.M."/>
            <person name="Davidsen T.M."/>
            <person name="Wayne K.J."/>
            <person name="Tettelin H."/>
            <person name="Glass J.I."/>
            <person name="Rusch D."/>
            <person name="Podicherti R."/>
            <person name="Tsui H.-C.T."/>
            <person name="Winkler M.E."/>
        </authorList>
    </citation>
    <scope>NUCLEOTIDE SEQUENCE</scope>
</reference>
<dbReference type="GO" id="GO:0006098">
    <property type="term" value="P:pentose-phosphate shunt"/>
    <property type="evidence" value="ECO:0007669"/>
    <property type="project" value="TreeGrafter"/>
</dbReference>
<evidence type="ECO:0000256" key="5">
    <source>
        <dbReference type="ARBA" id="ARBA00001964"/>
    </source>
</evidence>
<evidence type="ECO:0000256" key="1">
    <source>
        <dbReference type="ARBA" id="ARBA00001913"/>
    </source>
</evidence>
<protein>
    <recommendedName>
        <fullName evidence="8">transketolase</fullName>
        <ecNumber evidence="8">2.2.1.1</ecNumber>
    </recommendedName>
</protein>
<accession>A0A381PNW6</accession>
<evidence type="ECO:0000256" key="6">
    <source>
        <dbReference type="ARBA" id="ARBA00007131"/>
    </source>
</evidence>
<keyword evidence="15" id="KW-1133">Transmembrane helix</keyword>
<evidence type="ECO:0000256" key="3">
    <source>
        <dbReference type="ARBA" id="ARBA00001941"/>
    </source>
</evidence>
<dbReference type="InterPro" id="IPR055152">
    <property type="entry name" value="Transketolase-like_C_2"/>
</dbReference>
<evidence type="ECO:0000256" key="4">
    <source>
        <dbReference type="ARBA" id="ARBA00001946"/>
    </source>
</evidence>
<evidence type="ECO:0000313" key="17">
    <source>
        <dbReference type="EMBL" id="SUZ67143.1"/>
    </source>
</evidence>
<dbReference type="Pfam" id="PF00456">
    <property type="entry name" value="Transketolase_N"/>
    <property type="match status" value="1"/>
</dbReference>
<comment type="cofactor">
    <cofactor evidence="1">
        <name>Ca(2+)</name>
        <dbReference type="ChEBI" id="CHEBI:29108"/>
    </cofactor>
</comment>
<dbReference type="GO" id="GO:0004802">
    <property type="term" value="F:transketolase activity"/>
    <property type="evidence" value="ECO:0007669"/>
    <property type="project" value="UniProtKB-EC"/>
</dbReference>
<dbReference type="GO" id="GO:0005829">
    <property type="term" value="C:cytosol"/>
    <property type="evidence" value="ECO:0007669"/>
    <property type="project" value="TreeGrafter"/>
</dbReference>
<dbReference type="InterPro" id="IPR033247">
    <property type="entry name" value="Transketolase_fam"/>
</dbReference>
<evidence type="ECO:0000256" key="10">
    <source>
        <dbReference type="ARBA" id="ARBA00022723"/>
    </source>
</evidence>
<name>A0A381PNW6_9ZZZZ</name>
<keyword evidence="10" id="KW-0479">Metal-binding</keyword>
<dbReference type="PANTHER" id="PTHR43522">
    <property type="entry name" value="TRANSKETOLASE"/>
    <property type="match status" value="1"/>
</dbReference>
<keyword evidence="15" id="KW-0812">Transmembrane</keyword>
<keyword evidence="12" id="KW-0460">Magnesium</keyword>
<evidence type="ECO:0000256" key="12">
    <source>
        <dbReference type="ARBA" id="ARBA00022842"/>
    </source>
</evidence>
<evidence type="ECO:0000256" key="11">
    <source>
        <dbReference type="ARBA" id="ARBA00022837"/>
    </source>
</evidence>
<evidence type="ECO:0000256" key="13">
    <source>
        <dbReference type="ARBA" id="ARBA00023052"/>
    </source>
</evidence>
<dbReference type="SUPFAM" id="SSF52922">
    <property type="entry name" value="TK C-terminal domain-like"/>
    <property type="match status" value="1"/>
</dbReference>
<dbReference type="AlphaFoldDB" id="A0A381PNW6"/>
<dbReference type="Pfam" id="PF02779">
    <property type="entry name" value="Transket_pyr"/>
    <property type="match status" value="1"/>
</dbReference>
<proteinExistence type="inferred from homology"/>
<comment type="cofactor">
    <cofactor evidence="3">
        <name>Co(2+)</name>
        <dbReference type="ChEBI" id="CHEBI:48828"/>
    </cofactor>
</comment>
<organism evidence="17">
    <name type="scientific">marine metagenome</name>
    <dbReference type="NCBI Taxonomy" id="408172"/>
    <lineage>
        <taxon>unclassified sequences</taxon>
        <taxon>metagenomes</taxon>
        <taxon>ecological metagenomes</taxon>
    </lineage>
</organism>
<evidence type="ECO:0000256" key="14">
    <source>
        <dbReference type="ARBA" id="ARBA00049473"/>
    </source>
</evidence>
<keyword evidence="13" id="KW-0786">Thiamine pyrophosphate</keyword>
<dbReference type="InterPro" id="IPR005475">
    <property type="entry name" value="Transketolase-like_Pyr-bd"/>
</dbReference>
<comment type="catalytic activity">
    <reaction evidence="14">
        <text>D-sedoheptulose 7-phosphate + D-glyceraldehyde 3-phosphate = aldehydo-D-ribose 5-phosphate + D-xylulose 5-phosphate</text>
        <dbReference type="Rhea" id="RHEA:10508"/>
        <dbReference type="ChEBI" id="CHEBI:57483"/>
        <dbReference type="ChEBI" id="CHEBI:57737"/>
        <dbReference type="ChEBI" id="CHEBI:58273"/>
        <dbReference type="ChEBI" id="CHEBI:59776"/>
        <dbReference type="EC" id="2.2.1.1"/>
    </reaction>
</comment>
<evidence type="ECO:0000256" key="2">
    <source>
        <dbReference type="ARBA" id="ARBA00001936"/>
    </source>
</evidence>
<dbReference type="SMART" id="SM00861">
    <property type="entry name" value="Transket_pyr"/>
    <property type="match status" value="1"/>
</dbReference>
<dbReference type="InterPro" id="IPR029061">
    <property type="entry name" value="THDP-binding"/>
</dbReference>
<dbReference type="InterPro" id="IPR005474">
    <property type="entry name" value="Transketolase_N"/>
</dbReference>
<dbReference type="SUPFAM" id="SSF52518">
    <property type="entry name" value="Thiamin diphosphate-binding fold (THDP-binding)"/>
    <property type="match status" value="2"/>
</dbReference>
<dbReference type="GO" id="GO:0046872">
    <property type="term" value="F:metal ion binding"/>
    <property type="evidence" value="ECO:0007669"/>
    <property type="project" value="UniProtKB-KW"/>
</dbReference>
<dbReference type="Gene3D" id="3.40.50.970">
    <property type="match status" value="2"/>
</dbReference>
<evidence type="ECO:0000259" key="16">
    <source>
        <dbReference type="SMART" id="SM00861"/>
    </source>
</evidence>
<gene>
    <name evidence="17" type="ORF">METZ01_LOCUS19997</name>
</gene>
<comment type="similarity">
    <text evidence="6">Belongs to the transketolase family.</text>
</comment>
<feature type="transmembrane region" description="Helical" evidence="15">
    <location>
        <begin position="377"/>
        <end position="397"/>
    </location>
</feature>
<dbReference type="Gene3D" id="3.40.50.920">
    <property type="match status" value="1"/>
</dbReference>
<dbReference type="InterPro" id="IPR009014">
    <property type="entry name" value="Transketo_C/PFOR_II"/>
</dbReference>
<dbReference type="CDD" id="cd07033">
    <property type="entry name" value="TPP_PYR_DXS_TK_like"/>
    <property type="match status" value="1"/>
</dbReference>
<evidence type="ECO:0000256" key="8">
    <source>
        <dbReference type="ARBA" id="ARBA00013152"/>
    </source>
</evidence>
<comment type="cofactor">
    <cofactor evidence="2">
        <name>Mn(2+)</name>
        <dbReference type="ChEBI" id="CHEBI:29035"/>
    </cofactor>
</comment>
<evidence type="ECO:0000256" key="9">
    <source>
        <dbReference type="ARBA" id="ARBA00022679"/>
    </source>
</evidence>
<dbReference type="FunFam" id="3.40.50.970:FF:000045">
    <property type="entry name" value="Transketolase"/>
    <property type="match status" value="1"/>
</dbReference>
<evidence type="ECO:0000256" key="7">
    <source>
        <dbReference type="ARBA" id="ARBA00011738"/>
    </source>
</evidence>
<dbReference type="EC" id="2.2.1.1" evidence="8"/>
<feature type="domain" description="Transketolase-like pyrimidine-binding" evidence="16">
    <location>
        <begin position="312"/>
        <end position="485"/>
    </location>
</feature>
<dbReference type="EMBL" id="UINC01001004">
    <property type="protein sequence ID" value="SUZ67143.1"/>
    <property type="molecule type" value="Genomic_DNA"/>
</dbReference>
<keyword evidence="9" id="KW-0808">Transferase</keyword>
<dbReference type="PANTHER" id="PTHR43522:SF2">
    <property type="entry name" value="TRANSKETOLASE 1-RELATED"/>
    <property type="match status" value="1"/>
</dbReference>
<comment type="cofactor">
    <cofactor evidence="4">
        <name>Mg(2+)</name>
        <dbReference type="ChEBI" id="CHEBI:18420"/>
    </cofactor>
</comment>